<name>A0ACD5VBU2_AVESA</name>
<evidence type="ECO:0000313" key="1">
    <source>
        <dbReference type="EnsemblPlants" id="AVESA.00010b.r2.3AG0404670.1.CDS.1"/>
    </source>
</evidence>
<organism evidence="1 2">
    <name type="scientific">Avena sativa</name>
    <name type="common">Oat</name>
    <dbReference type="NCBI Taxonomy" id="4498"/>
    <lineage>
        <taxon>Eukaryota</taxon>
        <taxon>Viridiplantae</taxon>
        <taxon>Streptophyta</taxon>
        <taxon>Embryophyta</taxon>
        <taxon>Tracheophyta</taxon>
        <taxon>Spermatophyta</taxon>
        <taxon>Magnoliopsida</taxon>
        <taxon>Liliopsida</taxon>
        <taxon>Poales</taxon>
        <taxon>Poaceae</taxon>
        <taxon>BOP clade</taxon>
        <taxon>Pooideae</taxon>
        <taxon>Poodae</taxon>
        <taxon>Poeae</taxon>
        <taxon>Poeae Chloroplast Group 1 (Aveneae type)</taxon>
        <taxon>Aveninae</taxon>
        <taxon>Avena</taxon>
    </lineage>
</organism>
<reference evidence="1" key="1">
    <citation type="submission" date="2021-05" db="EMBL/GenBank/DDBJ databases">
        <authorList>
            <person name="Scholz U."/>
            <person name="Mascher M."/>
            <person name="Fiebig A."/>
        </authorList>
    </citation>
    <scope>NUCLEOTIDE SEQUENCE [LARGE SCALE GENOMIC DNA]</scope>
</reference>
<evidence type="ECO:0000313" key="2">
    <source>
        <dbReference type="Proteomes" id="UP001732700"/>
    </source>
</evidence>
<reference evidence="1" key="2">
    <citation type="submission" date="2025-09" db="UniProtKB">
        <authorList>
            <consortium name="EnsemblPlants"/>
        </authorList>
    </citation>
    <scope>IDENTIFICATION</scope>
</reference>
<dbReference type="Proteomes" id="UP001732700">
    <property type="component" value="Chromosome 3A"/>
</dbReference>
<protein>
    <submittedName>
        <fullName evidence="1">Uncharacterized protein</fullName>
    </submittedName>
</protein>
<accession>A0ACD5VBU2</accession>
<keyword evidence="2" id="KW-1185">Reference proteome</keyword>
<proteinExistence type="predicted"/>
<sequence>MAKYCLLLLLLFLVFLLPAGSAASCHPDDLRALRGFTEHMSGGGSLLRAAWSGSSCCSWEGVGCDGITGRVTMLWLPGRSLAGFIPEASLSDLPWLEVLNLANNRLVGTIPSSIGELDQLCYLDLSHNSLVGKQVPKNFQIRLSRGLTIVGRSPGMASTNMPLHVKHNRRTLDEQPNVIMGTNNSVRSGSNNVVSGNGNTVISGDNNVVSGSNNTVTGSNNVVSGSNHVVTGEQPSRGRWLISSQWIVSVFPIRAHVLAGRIALCNFMDIVS</sequence>
<dbReference type="EnsemblPlants" id="AVESA.00010b.r2.3AG0404670.1">
    <property type="protein sequence ID" value="AVESA.00010b.r2.3AG0404670.1.CDS.1"/>
    <property type="gene ID" value="AVESA.00010b.r2.3AG0404670"/>
</dbReference>